<dbReference type="Proteomes" id="UP000055024">
    <property type="component" value="Unassembled WGS sequence"/>
</dbReference>
<dbReference type="EMBL" id="JYDP01000258">
    <property type="protein sequence ID" value="KRZ01818.1"/>
    <property type="molecule type" value="Genomic_DNA"/>
</dbReference>
<protein>
    <recommendedName>
        <fullName evidence="3">FLYWCH-type domain-containing protein</fullName>
    </recommendedName>
</protein>
<accession>A0A0V1GV26</accession>
<name>A0A0V1GV26_9BILA</name>
<evidence type="ECO:0000313" key="1">
    <source>
        <dbReference type="EMBL" id="KRZ01818.1"/>
    </source>
</evidence>
<sequence length="278" mass="31510">MADISELRLVPNPGCSMYLDFKGKAYKLKPTGKQKKYWRCSKLRGAVWTDLEMTAVINRKDHVETCRVDEHLTYKMEKKALLKKRSAEEIKPLPTIYDEEASAASAEFSTSGQFPVYKRVRATTYKSQAKRFLRLPEHRHDLSVPQWYQQLFTIYVFVAGNLVPGVCCLCTGEVIGTYGLILQALINKAAVLMGCYFHFCQAVNRNVGELGLKTRYRTEERTKRKIKMLLTTAFLPVPQVHMGVILLEAGIRDTLSVFILIFLAGVGDRSETAALECT</sequence>
<comment type="caution">
    <text evidence="1">The sequence shown here is derived from an EMBL/GenBank/DDBJ whole genome shotgun (WGS) entry which is preliminary data.</text>
</comment>
<evidence type="ECO:0000313" key="2">
    <source>
        <dbReference type="Proteomes" id="UP000055024"/>
    </source>
</evidence>
<dbReference type="OrthoDB" id="5844348at2759"/>
<organism evidence="1 2">
    <name type="scientific">Trichinella zimbabwensis</name>
    <dbReference type="NCBI Taxonomy" id="268475"/>
    <lineage>
        <taxon>Eukaryota</taxon>
        <taxon>Metazoa</taxon>
        <taxon>Ecdysozoa</taxon>
        <taxon>Nematoda</taxon>
        <taxon>Enoplea</taxon>
        <taxon>Dorylaimia</taxon>
        <taxon>Trichinellida</taxon>
        <taxon>Trichinellidae</taxon>
        <taxon>Trichinella</taxon>
    </lineage>
</organism>
<dbReference type="AlphaFoldDB" id="A0A0V1GV26"/>
<evidence type="ECO:0008006" key="3">
    <source>
        <dbReference type="Google" id="ProtNLM"/>
    </source>
</evidence>
<keyword evidence="2" id="KW-1185">Reference proteome</keyword>
<gene>
    <name evidence="1" type="ORF">T11_11747</name>
</gene>
<reference evidence="1 2" key="1">
    <citation type="submission" date="2015-01" db="EMBL/GenBank/DDBJ databases">
        <title>Evolution of Trichinella species and genotypes.</title>
        <authorList>
            <person name="Korhonen P.K."/>
            <person name="Edoardo P."/>
            <person name="Giuseppe L.R."/>
            <person name="Gasser R.B."/>
        </authorList>
    </citation>
    <scope>NUCLEOTIDE SEQUENCE [LARGE SCALE GENOMIC DNA]</scope>
    <source>
        <strain evidence="1">ISS1029</strain>
    </source>
</reference>
<proteinExistence type="predicted"/>